<evidence type="ECO:0000313" key="14">
    <source>
        <dbReference type="Proteomes" id="UP000683575"/>
    </source>
</evidence>
<dbReference type="PROSITE" id="PS50885">
    <property type="entry name" value="HAMP"/>
    <property type="match status" value="1"/>
</dbReference>
<name>A0A975T222_9ACTN</name>
<evidence type="ECO:0000313" key="13">
    <source>
        <dbReference type="EMBL" id="QWZ09972.1"/>
    </source>
</evidence>
<dbReference type="CDD" id="cd00082">
    <property type="entry name" value="HisKA"/>
    <property type="match status" value="1"/>
</dbReference>
<organism evidence="13 14">
    <name type="scientific">Nocardioides panacis</name>
    <dbReference type="NCBI Taxonomy" id="2849501"/>
    <lineage>
        <taxon>Bacteria</taxon>
        <taxon>Bacillati</taxon>
        <taxon>Actinomycetota</taxon>
        <taxon>Actinomycetes</taxon>
        <taxon>Propionibacteriales</taxon>
        <taxon>Nocardioidaceae</taxon>
        <taxon>Nocardioides</taxon>
    </lineage>
</organism>
<dbReference type="Pfam" id="PF02518">
    <property type="entry name" value="HATPase_c"/>
    <property type="match status" value="1"/>
</dbReference>
<evidence type="ECO:0000256" key="1">
    <source>
        <dbReference type="ARBA" id="ARBA00000085"/>
    </source>
</evidence>
<feature type="domain" description="HAMP" evidence="12">
    <location>
        <begin position="170"/>
        <end position="221"/>
    </location>
</feature>
<dbReference type="InterPro" id="IPR003594">
    <property type="entry name" value="HATPase_dom"/>
</dbReference>
<dbReference type="InterPro" id="IPR050428">
    <property type="entry name" value="TCS_sensor_his_kinase"/>
</dbReference>
<feature type="domain" description="Histidine kinase" evidence="11">
    <location>
        <begin position="229"/>
        <end position="440"/>
    </location>
</feature>
<evidence type="ECO:0000256" key="6">
    <source>
        <dbReference type="ARBA" id="ARBA00022777"/>
    </source>
</evidence>
<keyword evidence="10" id="KW-0472">Membrane</keyword>
<evidence type="ECO:0000256" key="5">
    <source>
        <dbReference type="ARBA" id="ARBA00022692"/>
    </source>
</evidence>
<keyword evidence="8" id="KW-0902">Two-component regulatory system</keyword>
<evidence type="ECO:0000256" key="4">
    <source>
        <dbReference type="ARBA" id="ARBA00022679"/>
    </source>
</evidence>
<evidence type="ECO:0000256" key="8">
    <source>
        <dbReference type="ARBA" id="ARBA00023012"/>
    </source>
</evidence>
<dbReference type="SMART" id="SM00387">
    <property type="entry name" value="HATPase_c"/>
    <property type="match status" value="1"/>
</dbReference>
<keyword evidence="5 10" id="KW-0812">Transmembrane</keyword>
<sequence length="466" mass="49419">MTRLVLAVAGTMTVVLVLAGGFVFWRVGYALNRQVDQDLKAYQEVVEGAVAHGTTPPADTPGQSYQIYDRTGHVLGGNSHATRLVDPATVAAAAAGTPTSEDVGHLYPPADHPYRVVTARVETARGTVVVASAISKRKHDEALRELLLQLAIADLATLAAASLVGYGTARAALNPVERYRRAAEGAGSAPTLPVELGKDDEVTRLGHTFNALLDRIGQANERERQFLADASHELRSPLALMRTELEVATLRPRSETETRTTFESLRGQVERLITLSNALLDLEELRASGTATLEPVDVDGLLAEVSARYRPEAAATGRRIHTPPPTGVTIEGHPHWLDLALGNLVSNALRYGAGDITMAADHTDRRTRLSVTDEGAGFPAQFVGKAFDRFSRAETSRTTGGTGLGLSLVQAVAEAHHGTAAITGRSTVTLTLPGSLPVEEAARPARSRPTTAGESVRTTERAAPGA</sequence>
<keyword evidence="14" id="KW-1185">Reference proteome</keyword>
<keyword evidence="3" id="KW-0597">Phosphoprotein</keyword>
<evidence type="ECO:0000256" key="10">
    <source>
        <dbReference type="SAM" id="Phobius"/>
    </source>
</evidence>
<dbReference type="RefSeq" id="WP_216941818.1">
    <property type="nucleotide sequence ID" value="NZ_CP077062.1"/>
</dbReference>
<dbReference type="PANTHER" id="PTHR45436:SF5">
    <property type="entry name" value="SENSOR HISTIDINE KINASE TRCS"/>
    <property type="match status" value="1"/>
</dbReference>
<accession>A0A975T222</accession>
<dbReference type="Pfam" id="PF00512">
    <property type="entry name" value="HisKA"/>
    <property type="match status" value="1"/>
</dbReference>
<feature type="transmembrane region" description="Helical" evidence="10">
    <location>
        <begin position="6"/>
        <end position="25"/>
    </location>
</feature>
<evidence type="ECO:0000259" key="12">
    <source>
        <dbReference type="PROSITE" id="PS50885"/>
    </source>
</evidence>
<evidence type="ECO:0000256" key="3">
    <source>
        <dbReference type="ARBA" id="ARBA00022553"/>
    </source>
</evidence>
<keyword evidence="4" id="KW-0808">Transferase</keyword>
<keyword evidence="7 10" id="KW-1133">Transmembrane helix</keyword>
<reference evidence="13" key="1">
    <citation type="submission" date="2021-06" db="EMBL/GenBank/DDBJ databases">
        <title>Complete genome sequence of Nocardioides sp. G188.</title>
        <authorList>
            <person name="Im W.-T."/>
        </authorList>
    </citation>
    <scope>NUCLEOTIDE SEQUENCE</scope>
    <source>
        <strain evidence="13">G188</strain>
    </source>
</reference>
<dbReference type="InterPro" id="IPR003661">
    <property type="entry name" value="HisK_dim/P_dom"/>
</dbReference>
<proteinExistence type="predicted"/>
<dbReference type="GO" id="GO:0000155">
    <property type="term" value="F:phosphorelay sensor kinase activity"/>
    <property type="evidence" value="ECO:0007669"/>
    <property type="project" value="InterPro"/>
</dbReference>
<dbReference type="Proteomes" id="UP000683575">
    <property type="component" value="Chromosome"/>
</dbReference>
<dbReference type="EC" id="2.7.13.3" evidence="2"/>
<dbReference type="PROSITE" id="PS50109">
    <property type="entry name" value="HIS_KIN"/>
    <property type="match status" value="1"/>
</dbReference>
<evidence type="ECO:0000259" key="11">
    <source>
        <dbReference type="PROSITE" id="PS50109"/>
    </source>
</evidence>
<dbReference type="InterPro" id="IPR003660">
    <property type="entry name" value="HAMP_dom"/>
</dbReference>
<gene>
    <name evidence="13" type="ORF">KRR39_09705</name>
</gene>
<feature type="region of interest" description="Disordered" evidence="9">
    <location>
        <begin position="437"/>
        <end position="466"/>
    </location>
</feature>
<keyword evidence="6 13" id="KW-0418">Kinase</keyword>
<dbReference type="PANTHER" id="PTHR45436">
    <property type="entry name" value="SENSOR HISTIDINE KINASE YKOH"/>
    <property type="match status" value="1"/>
</dbReference>
<dbReference type="EMBL" id="CP077062">
    <property type="protein sequence ID" value="QWZ09972.1"/>
    <property type="molecule type" value="Genomic_DNA"/>
</dbReference>
<dbReference type="AlphaFoldDB" id="A0A975T222"/>
<evidence type="ECO:0000256" key="9">
    <source>
        <dbReference type="SAM" id="MobiDB-lite"/>
    </source>
</evidence>
<comment type="catalytic activity">
    <reaction evidence="1">
        <text>ATP + protein L-histidine = ADP + protein N-phospho-L-histidine.</text>
        <dbReference type="EC" id="2.7.13.3"/>
    </reaction>
</comment>
<dbReference type="KEGG" id="nps:KRR39_09705"/>
<dbReference type="GO" id="GO:0005886">
    <property type="term" value="C:plasma membrane"/>
    <property type="evidence" value="ECO:0007669"/>
    <property type="project" value="TreeGrafter"/>
</dbReference>
<dbReference type="InterPro" id="IPR005467">
    <property type="entry name" value="His_kinase_dom"/>
</dbReference>
<dbReference type="SMART" id="SM00388">
    <property type="entry name" value="HisKA"/>
    <property type="match status" value="1"/>
</dbReference>
<protein>
    <recommendedName>
        <fullName evidence="2">histidine kinase</fullName>
        <ecNumber evidence="2">2.7.13.3</ecNumber>
    </recommendedName>
</protein>
<evidence type="ECO:0000256" key="2">
    <source>
        <dbReference type="ARBA" id="ARBA00012438"/>
    </source>
</evidence>
<evidence type="ECO:0000256" key="7">
    <source>
        <dbReference type="ARBA" id="ARBA00022989"/>
    </source>
</evidence>